<evidence type="ECO:0000313" key="7">
    <source>
        <dbReference type="Proteomes" id="UP000574390"/>
    </source>
</evidence>
<gene>
    <name evidence="6" type="ORF">FOZ62_007124</name>
</gene>
<dbReference type="GO" id="GO:0004185">
    <property type="term" value="F:serine-type carboxypeptidase activity"/>
    <property type="evidence" value="ECO:0007669"/>
    <property type="project" value="InterPro"/>
</dbReference>
<evidence type="ECO:0000256" key="5">
    <source>
        <dbReference type="ARBA" id="ARBA00023180"/>
    </source>
</evidence>
<keyword evidence="2" id="KW-0121">Carboxypeptidase</keyword>
<name>A0A7J6RF53_PEROL</name>
<keyword evidence="5" id="KW-0325">Glycoprotein</keyword>
<comment type="similarity">
    <text evidence="1">Belongs to the peptidase S10 family.</text>
</comment>
<dbReference type="Gene3D" id="3.40.50.1820">
    <property type="entry name" value="alpha/beta hydrolase"/>
    <property type="match status" value="1"/>
</dbReference>
<reference evidence="6 7" key="1">
    <citation type="submission" date="2020-04" db="EMBL/GenBank/DDBJ databases">
        <title>Perkinsus olseni comparative genomics.</title>
        <authorList>
            <person name="Bogema D.R."/>
        </authorList>
    </citation>
    <scope>NUCLEOTIDE SEQUENCE [LARGE SCALE GENOMIC DNA]</scope>
    <source>
        <strain evidence="6">ATCC PRA-205</strain>
    </source>
</reference>
<dbReference type="Proteomes" id="UP000574390">
    <property type="component" value="Unassembled WGS sequence"/>
</dbReference>
<sequence>MLSKLLAATLLTHEIPRGSELSAAHTQTTRPAGRYFFWFFESRSHPETDPIFLWLGGGPGDSGIASAVGYNGPCLVNTKGTATATNPYSWTNRANGIWLDQPVGAGFSSGG</sequence>
<organism evidence="6 7">
    <name type="scientific">Perkinsus olseni</name>
    <name type="common">Perkinsus atlanticus</name>
    <dbReference type="NCBI Taxonomy" id="32597"/>
    <lineage>
        <taxon>Eukaryota</taxon>
        <taxon>Sar</taxon>
        <taxon>Alveolata</taxon>
        <taxon>Perkinsozoa</taxon>
        <taxon>Perkinsea</taxon>
        <taxon>Perkinsida</taxon>
        <taxon>Perkinsidae</taxon>
        <taxon>Perkinsus</taxon>
    </lineage>
</organism>
<evidence type="ECO:0000256" key="2">
    <source>
        <dbReference type="ARBA" id="ARBA00022645"/>
    </source>
</evidence>
<dbReference type="AlphaFoldDB" id="A0A7J6RF53"/>
<dbReference type="InterPro" id="IPR001563">
    <property type="entry name" value="Peptidase_S10"/>
</dbReference>
<evidence type="ECO:0000256" key="4">
    <source>
        <dbReference type="ARBA" id="ARBA00022801"/>
    </source>
</evidence>
<evidence type="ECO:0000256" key="1">
    <source>
        <dbReference type="ARBA" id="ARBA00009431"/>
    </source>
</evidence>
<dbReference type="Pfam" id="PF00450">
    <property type="entry name" value="Peptidase_S10"/>
    <property type="match status" value="1"/>
</dbReference>
<dbReference type="EMBL" id="JABANM010022658">
    <property type="protein sequence ID" value="KAF4719215.1"/>
    <property type="molecule type" value="Genomic_DNA"/>
</dbReference>
<evidence type="ECO:0000313" key="6">
    <source>
        <dbReference type="EMBL" id="KAF4719215.1"/>
    </source>
</evidence>
<dbReference type="PANTHER" id="PTHR11802">
    <property type="entry name" value="SERINE PROTEASE FAMILY S10 SERINE CARBOXYPEPTIDASE"/>
    <property type="match status" value="1"/>
</dbReference>
<dbReference type="GO" id="GO:0006508">
    <property type="term" value="P:proteolysis"/>
    <property type="evidence" value="ECO:0007669"/>
    <property type="project" value="UniProtKB-KW"/>
</dbReference>
<protein>
    <submittedName>
        <fullName evidence="6">Uncharacterized protein</fullName>
    </submittedName>
</protein>
<dbReference type="SUPFAM" id="SSF53474">
    <property type="entry name" value="alpha/beta-Hydrolases"/>
    <property type="match status" value="1"/>
</dbReference>
<dbReference type="PANTHER" id="PTHR11802:SF113">
    <property type="entry name" value="SERINE CARBOXYPEPTIDASE CTSA-4.1"/>
    <property type="match status" value="1"/>
</dbReference>
<evidence type="ECO:0000256" key="3">
    <source>
        <dbReference type="ARBA" id="ARBA00022670"/>
    </source>
</evidence>
<accession>A0A7J6RF53</accession>
<proteinExistence type="inferred from homology"/>
<feature type="non-terminal residue" evidence="6">
    <location>
        <position position="1"/>
    </location>
</feature>
<comment type="caution">
    <text evidence="6">The sequence shown here is derived from an EMBL/GenBank/DDBJ whole genome shotgun (WGS) entry which is preliminary data.</text>
</comment>
<keyword evidence="4" id="KW-0378">Hydrolase</keyword>
<dbReference type="InterPro" id="IPR029058">
    <property type="entry name" value="AB_hydrolase_fold"/>
</dbReference>
<keyword evidence="3" id="KW-0645">Protease</keyword>